<dbReference type="GO" id="GO:0008094">
    <property type="term" value="F:ATP-dependent activity, acting on DNA"/>
    <property type="evidence" value="ECO:0007669"/>
    <property type="project" value="TreeGrafter"/>
</dbReference>
<dbReference type="InterPro" id="IPR038718">
    <property type="entry name" value="SNF2-like_sf"/>
</dbReference>
<gene>
    <name evidence="6" type="ORF">C7M84_019265</name>
</gene>
<accession>A0A423SFB6</accession>
<dbReference type="Pfam" id="PF00176">
    <property type="entry name" value="SNF2-rel_dom"/>
    <property type="match status" value="1"/>
</dbReference>
<protein>
    <submittedName>
        <fullName evidence="6">Transcription termination factor, RNA polymerase II</fullName>
    </submittedName>
</protein>
<dbReference type="SUPFAM" id="SSF52540">
    <property type="entry name" value="P-loop containing nucleoside triphosphate hydrolases"/>
    <property type="match status" value="1"/>
</dbReference>
<evidence type="ECO:0000313" key="6">
    <source>
        <dbReference type="EMBL" id="ROT62874.1"/>
    </source>
</evidence>
<dbReference type="GO" id="GO:0006281">
    <property type="term" value="P:DNA repair"/>
    <property type="evidence" value="ECO:0007669"/>
    <property type="project" value="TreeGrafter"/>
</dbReference>
<organism evidence="6 7">
    <name type="scientific">Penaeus vannamei</name>
    <name type="common">Whiteleg shrimp</name>
    <name type="synonym">Litopenaeus vannamei</name>
    <dbReference type="NCBI Taxonomy" id="6689"/>
    <lineage>
        <taxon>Eukaryota</taxon>
        <taxon>Metazoa</taxon>
        <taxon>Ecdysozoa</taxon>
        <taxon>Arthropoda</taxon>
        <taxon>Crustacea</taxon>
        <taxon>Multicrustacea</taxon>
        <taxon>Malacostraca</taxon>
        <taxon>Eumalacostraca</taxon>
        <taxon>Eucarida</taxon>
        <taxon>Decapoda</taxon>
        <taxon>Dendrobranchiata</taxon>
        <taxon>Penaeoidea</taxon>
        <taxon>Penaeidae</taxon>
        <taxon>Penaeus</taxon>
    </lineage>
</organism>
<evidence type="ECO:0000256" key="4">
    <source>
        <dbReference type="SAM" id="MobiDB-lite"/>
    </source>
</evidence>
<dbReference type="InterPro" id="IPR014001">
    <property type="entry name" value="Helicase_ATP-bd"/>
</dbReference>
<keyword evidence="1" id="KW-0547">Nucleotide-binding</keyword>
<dbReference type="GO" id="GO:0005634">
    <property type="term" value="C:nucleus"/>
    <property type="evidence" value="ECO:0007669"/>
    <property type="project" value="TreeGrafter"/>
</dbReference>
<keyword evidence="3" id="KW-0067">ATP-binding</keyword>
<feature type="compositionally biased region" description="Low complexity" evidence="4">
    <location>
        <begin position="356"/>
        <end position="393"/>
    </location>
</feature>
<comment type="caution">
    <text evidence="6">The sequence shown here is derived from an EMBL/GenBank/DDBJ whole genome shotgun (WGS) entry which is preliminary data.</text>
</comment>
<feature type="compositionally biased region" description="Basic residues" evidence="4">
    <location>
        <begin position="234"/>
        <end position="244"/>
    </location>
</feature>
<proteinExistence type="predicted"/>
<reference evidence="6 7" key="1">
    <citation type="submission" date="2018-04" db="EMBL/GenBank/DDBJ databases">
        <authorList>
            <person name="Zhang X."/>
            <person name="Yuan J."/>
            <person name="Li F."/>
            <person name="Xiang J."/>
        </authorList>
    </citation>
    <scope>NUCLEOTIDE SEQUENCE [LARGE SCALE GENOMIC DNA]</scope>
    <source>
        <tissue evidence="6">Muscle</tissue>
    </source>
</reference>
<dbReference type="PANTHER" id="PTHR45626:SF50">
    <property type="entry name" value="TRANSCRIPTION TERMINATION FACTOR 2"/>
    <property type="match status" value="1"/>
</dbReference>
<evidence type="ECO:0000256" key="1">
    <source>
        <dbReference type="ARBA" id="ARBA00022741"/>
    </source>
</evidence>
<evidence type="ECO:0000256" key="3">
    <source>
        <dbReference type="ARBA" id="ARBA00022840"/>
    </source>
</evidence>
<sequence length="959" mass="106973">DLIAWRPRVSDASSSGVESSNILSSAENSPDVIPASPGSPDSVPDTPKTTRGIFQQRSRQYHSSQSSRASSLRSESGPVSVPDSDEDEDVSYAKNGANVINESDDASAYISDDSAVGDSHFHEFVVKSDNAKVVQDTPKVETSRTHKMGMGSIPSTDTPSLPSCGGISSKIEGGMMSSTPTLDPTTPLNTWRKSAAVVISDDEEGESPIPQPYQRKNKAVVESDSDSESDQKYGHRFKIKKKTPQKHESSASISRTNFEDSVTSVNKSVSILEVSNASAGNTSGRSLTSGMSVSDMDADEIQRKLKQMKLVMRTGNMAALPDKGEKIKAKIRSLEDALANLSVDSIQDVSSHKESPNNSQNISAASSSGESSVHDVSNSSSSSVKSVSEPSLSELERKLRQKRMEYDDARRMSKPDKEQKLRKQIAQLEEDIARKKGIDVHRFDYQSSQQRKTVDPVGSSQTESKLEATKKRLNEIKMIYRAANPRALPDGGLKLRQRITELEKEVMMMELKANINTETEVKVIKVKAPEPQYRQTKLLEYSNLPPPIKKADPQQLLPQHVLDALYSADKDYNARNYGGKISSAREREMVRLTSDAIEDLHKAMKSAPDVDTVEEEQPRSLKATLMPHQLRALAWLLWRERQLPPGGILADDMGLGKTLTMISLVLRHRELIREGVIAEDFSSLQESDHEGETQKHVAKGKVKCLVYHGTSRDLDIHALAHYDIVVTTYQLVMKEAFPGGKEKIDKSNKDDVPKIKAKDQGRLFRIGWSRIILDEGHQIRNHKSQTAKAVCLLRGGRRWVLTGTPVQNKEMDLYSLLRFLRVSPFDDYTCWKLQVSNNSAQGMRRLGLLTKVIMLRRTKDQVDQNTGKKLVELPEKKIVQHALSLSQREREVYDRVFTFSRSALVQYMKSNEEREQEKMEKWGGNRPAVVAPKKDGKINVFVVKDKKGILEYANLSLHV</sequence>
<dbReference type="InterPro" id="IPR000330">
    <property type="entry name" value="SNF2_N"/>
</dbReference>
<name>A0A423SFB6_PENVA</name>
<feature type="compositionally biased region" description="Basic and acidic residues" evidence="4">
    <location>
        <begin position="394"/>
        <end position="421"/>
    </location>
</feature>
<dbReference type="InterPro" id="IPR050628">
    <property type="entry name" value="SNF2_RAD54_helicase_TF"/>
</dbReference>
<dbReference type="InterPro" id="IPR027417">
    <property type="entry name" value="P-loop_NTPase"/>
</dbReference>
<dbReference type="GO" id="GO:0016787">
    <property type="term" value="F:hydrolase activity"/>
    <property type="evidence" value="ECO:0007669"/>
    <property type="project" value="UniProtKB-KW"/>
</dbReference>
<keyword evidence="2" id="KW-0378">Hydrolase</keyword>
<reference evidence="6 7" key="2">
    <citation type="submission" date="2019-01" db="EMBL/GenBank/DDBJ databases">
        <title>The decoding of complex shrimp genome reveals the adaptation for benthos swimmer, frequently molting mechanism and breeding impact on genome.</title>
        <authorList>
            <person name="Sun Y."/>
            <person name="Gao Y."/>
            <person name="Yu Y."/>
        </authorList>
    </citation>
    <scope>NUCLEOTIDE SEQUENCE [LARGE SCALE GENOMIC DNA]</scope>
    <source>
        <tissue evidence="6">Muscle</tissue>
    </source>
</reference>
<feature type="region of interest" description="Disordered" evidence="4">
    <location>
        <begin position="133"/>
        <end position="259"/>
    </location>
</feature>
<feature type="region of interest" description="Disordered" evidence="4">
    <location>
        <begin position="447"/>
        <end position="466"/>
    </location>
</feature>
<dbReference type="SMART" id="SM00487">
    <property type="entry name" value="DEXDc"/>
    <property type="match status" value="1"/>
</dbReference>
<evidence type="ECO:0000313" key="7">
    <source>
        <dbReference type="Proteomes" id="UP000283509"/>
    </source>
</evidence>
<feature type="region of interest" description="Disordered" evidence="4">
    <location>
        <begin position="348"/>
        <end position="422"/>
    </location>
</feature>
<dbReference type="EMBL" id="QCYY01003531">
    <property type="protein sequence ID" value="ROT62874.1"/>
    <property type="molecule type" value="Genomic_DNA"/>
</dbReference>
<feature type="compositionally biased region" description="Polar residues" evidence="4">
    <location>
        <begin position="250"/>
        <end position="259"/>
    </location>
</feature>
<dbReference type="OrthoDB" id="423559at2759"/>
<feature type="compositionally biased region" description="Low complexity" evidence="4">
    <location>
        <begin position="10"/>
        <end position="20"/>
    </location>
</feature>
<evidence type="ECO:0000259" key="5">
    <source>
        <dbReference type="PROSITE" id="PS51192"/>
    </source>
</evidence>
<dbReference type="Proteomes" id="UP000283509">
    <property type="component" value="Unassembled WGS sequence"/>
</dbReference>
<dbReference type="GO" id="GO:0005524">
    <property type="term" value="F:ATP binding"/>
    <property type="evidence" value="ECO:0007669"/>
    <property type="project" value="UniProtKB-KW"/>
</dbReference>
<dbReference type="STRING" id="6689.A0A423SFB6"/>
<feature type="compositionally biased region" description="Low complexity" evidence="4">
    <location>
        <begin position="55"/>
        <end position="82"/>
    </location>
</feature>
<dbReference type="AlphaFoldDB" id="A0A423SFB6"/>
<feature type="non-terminal residue" evidence="6">
    <location>
        <position position="1"/>
    </location>
</feature>
<feature type="compositionally biased region" description="Low complexity" evidence="4">
    <location>
        <begin position="179"/>
        <end position="190"/>
    </location>
</feature>
<dbReference type="PANTHER" id="PTHR45626">
    <property type="entry name" value="TRANSCRIPTION TERMINATION FACTOR 2-RELATED"/>
    <property type="match status" value="1"/>
</dbReference>
<evidence type="ECO:0000256" key="2">
    <source>
        <dbReference type="ARBA" id="ARBA00022801"/>
    </source>
</evidence>
<dbReference type="PROSITE" id="PS51192">
    <property type="entry name" value="HELICASE_ATP_BIND_1"/>
    <property type="match status" value="1"/>
</dbReference>
<feature type="domain" description="Helicase ATP-binding" evidence="5">
    <location>
        <begin position="638"/>
        <end position="823"/>
    </location>
</feature>
<keyword evidence="7" id="KW-1185">Reference proteome</keyword>
<dbReference type="Gene3D" id="3.40.50.10810">
    <property type="entry name" value="Tandem AAA-ATPase domain"/>
    <property type="match status" value="1"/>
</dbReference>
<feature type="region of interest" description="Disordered" evidence="4">
    <location>
        <begin position="1"/>
        <end position="101"/>
    </location>
</feature>